<gene>
    <name evidence="1" type="ORF">SAMN02745751_01267</name>
</gene>
<accession>A0A1M6EP88</accession>
<reference evidence="1 2" key="1">
    <citation type="submission" date="2016-11" db="EMBL/GenBank/DDBJ databases">
        <authorList>
            <person name="Jaros S."/>
            <person name="Januszkiewicz K."/>
            <person name="Wedrychowicz H."/>
        </authorList>
    </citation>
    <scope>NUCLEOTIDE SEQUENCE [LARGE SCALE GENOMIC DNA]</scope>
    <source>
        <strain evidence="1 2">DSM 17477</strain>
    </source>
</reference>
<dbReference type="RefSeq" id="WP_073048710.1">
    <property type="nucleotide sequence ID" value="NZ_FQZL01000007.1"/>
</dbReference>
<protein>
    <submittedName>
        <fullName evidence="1">Uncharacterized protein</fullName>
    </submittedName>
</protein>
<keyword evidence="2" id="KW-1185">Reference proteome</keyword>
<dbReference type="EMBL" id="FQZL01000007">
    <property type="protein sequence ID" value="SHI87199.1"/>
    <property type="molecule type" value="Genomic_DNA"/>
</dbReference>
<evidence type="ECO:0000313" key="2">
    <source>
        <dbReference type="Proteomes" id="UP000184052"/>
    </source>
</evidence>
<dbReference type="AlphaFoldDB" id="A0A1M6EP88"/>
<name>A0A1M6EP88_9FIRM</name>
<dbReference type="OrthoDB" id="6010489at2"/>
<dbReference type="Proteomes" id="UP000184052">
    <property type="component" value="Unassembled WGS sequence"/>
</dbReference>
<proteinExistence type="predicted"/>
<sequence length="175" mass="20690">MARPSKSIELVEGHRTKAEIEKRQQAEKALLTNVEMKEWPTTKADPVAHNHFLRISELFKAIEKNDALSEPTFNRYCLMLSECEGYEVRDKKLKVIIDDLERRWQGEMEYAEYIKMVINLNKQIQTNDRLLMSKRRLLLSIEKESLMTLASQLRSIPKKEDEDYKLDPMYQLLNT</sequence>
<evidence type="ECO:0000313" key="1">
    <source>
        <dbReference type="EMBL" id="SHI87199.1"/>
    </source>
</evidence>
<organism evidence="1 2">
    <name type="scientific">Dethiosulfatibacter aminovorans DSM 17477</name>
    <dbReference type="NCBI Taxonomy" id="1121476"/>
    <lineage>
        <taxon>Bacteria</taxon>
        <taxon>Bacillati</taxon>
        <taxon>Bacillota</taxon>
        <taxon>Tissierellia</taxon>
        <taxon>Dethiosulfatibacter</taxon>
    </lineage>
</organism>